<feature type="compositionally biased region" description="Basic and acidic residues" evidence="3">
    <location>
        <begin position="582"/>
        <end position="609"/>
    </location>
</feature>
<feature type="domain" description="CCHC-type" evidence="4">
    <location>
        <begin position="616"/>
        <end position="632"/>
    </location>
</feature>
<feature type="compositionally biased region" description="Basic and acidic residues" evidence="3">
    <location>
        <begin position="622"/>
        <end position="641"/>
    </location>
</feature>
<dbReference type="Pfam" id="PF03732">
    <property type="entry name" value="Retrotrans_gag"/>
    <property type="match status" value="1"/>
</dbReference>
<evidence type="ECO:0000259" key="4">
    <source>
        <dbReference type="PROSITE" id="PS50158"/>
    </source>
</evidence>
<dbReference type="Pfam" id="PF00098">
    <property type="entry name" value="zf-CCHC"/>
    <property type="match status" value="1"/>
</dbReference>
<feature type="compositionally biased region" description="Low complexity" evidence="3">
    <location>
        <begin position="69"/>
        <end position="83"/>
    </location>
</feature>
<dbReference type="GO" id="GO:0008270">
    <property type="term" value="F:zinc ion binding"/>
    <property type="evidence" value="ECO:0007669"/>
    <property type="project" value="UniProtKB-KW"/>
</dbReference>
<dbReference type="AlphaFoldDB" id="A0A8H5CDR3"/>
<feature type="compositionally biased region" description="Acidic residues" evidence="3">
    <location>
        <begin position="285"/>
        <end position="331"/>
    </location>
</feature>
<keyword evidence="2" id="KW-0479">Metal-binding</keyword>
<proteinExistence type="predicted"/>
<organism evidence="5 6">
    <name type="scientific">Ephemerocybe angulata</name>
    <dbReference type="NCBI Taxonomy" id="980116"/>
    <lineage>
        <taxon>Eukaryota</taxon>
        <taxon>Fungi</taxon>
        <taxon>Dikarya</taxon>
        <taxon>Basidiomycota</taxon>
        <taxon>Agaricomycotina</taxon>
        <taxon>Agaricomycetes</taxon>
        <taxon>Agaricomycetidae</taxon>
        <taxon>Agaricales</taxon>
        <taxon>Agaricineae</taxon>
        <taxon>Psathyrellaceae</taxon>
        <taxon>Ephemerocybe</taxon>
    </lineage>
</organism>
<accession>A0A8H5CDR3</accession>
<comment type="caution">
    <text evidence="5">The sequence shown here is derived from an EMBL/GenBank/DDBJ whole genome shotgun (WGS) entry which is preliminary data.</text>
</comment>
<evidence type="ECO:0000256" key="2">
    <source>
        <dbReference type="PROSITE-ProRule" id="PRU00047"/>
    </source>
</evidence>
<feature type="compositionally biased region" description="Basic residues" evidence="3">
    <location>
        <begin position="179"/>
        <end position="201"/>
    </location>
</feature>
<feature type="compositionally biased region" description="Polar residues" evidence="3">
    <location>
        <begin position="544"/>
        <end position="575"/>
    </location>
</feature>
<feature type="compositionally biased region" description="Basic and acidic residues" evidence="3">
    <location>
        <begin position="168"/>
        <end position="178"/>
    </location>
</feature>
<feature type="compositionally biased region" description="Basic and acidic residues" evidence="3">
    <location>
        <begin position="88"/>
        <end position="103"/>
    </location>
</feature>
<dbReference type="InterPro" id="IPR001878">
    <property type="entry name" value="Znf_CCHC"/>
</dbReference>
<dbReference type="PROSITE" id="PS50158">
    <property type="entry name" value="ZF_CCHC"/>
    <property type="match status" value="1"/>
</dbReference>
<keyword evidence="2" id="KW-0862">Zinc</keyword>
<feature type="compositionally biased region" description="Basic and acidic residues" evidence="3">
    <location>
        <begin position="49"/>
        <end position="68"/>
    </location>
</feature>
<dbReference type="InterPro" id="IPR005162">
    <property type="entry name" value="Retrotrans_gag_dom"/>
</dbReference>
<dbReference type="Gene3D" id="4.10.60.10">
    <property type="entry name" value="Zinc finger, CCHC-type"/>
    <property type="match status" value="1"/>
</dbReference>
<gene>
    <name evidence="5" type="ORF">D9611_012820</name>
</gene>
<sequence length="952" mass="109357">MRLPGSSPLTDLDEPNGPSDLASAKMEEAEIKGADASVGPEDQFFSDTDEGRTPIRKARSLDDLRKEASVPSEVLSSVEVSQSGLTRSQKDLIAGRRLFESRSRRSSVSSRGEGPSQPKGKGIDPKNWGDVDISDSEVEAQRALYDSIRDNKFISVANTAYIAESDSDESKKSLNSRDRRNRKQRDKYKEKQKKAKKSSKKSSKDVVEDVVSASMVKPKKRVKKTKEDKPEKKAKKNKPLPKPADQLETTSYVAKALKRTEKLDKKKSGKAKRRYSTSEPSDPGSEPDSDDDNEPSDDDDDDGQTESGSEEPDDDGDDDGDDDDDDDEEPSDSSSSESDSGRRARKRARVVKATWKPIPPDDYHGDANVPKYNQFVSQSMMYLEDTNIPRNKMVYRLSPFLKGRARIWYDRVVAPKVKSWKPSKFFTELFNAFFPINFKERQREKLETIKQGRRDLRVYMAILEELYLVTGIKDMQEKARCLFRGLRDETKARLRYEGLSPETSSYEQIVRRAEFAQLADSMSALHTDRGQEDRRESGNRRDGNQSSRARGKGRSQNGYYGRKTNGQTDTNSNQGKFKRHFEKAEQNKRDWKDKQNRRPARKPDDERRARLRAEGRCFNCEEKDHRSRDCPKVNTSRDKGTSSRNLPAYNVDLSLAAMGANDGPRLEDTTEAVDSLEIGAVHWAAQSDEYAWDYDVDLENPPHYLPTEWPDEIAEFFENTERPRKRYEPFDTDTFTFDPVLGHVVRSLLLGAPYQQDDSERDVYSKTRFLVWRTDIGYKISDGLYMDAPWVCLPWNDARKPLFNIAGWYQRQLDNLFGVPRNIRKFYPKKAHSEKCDVLIDMVQDRLEEGGPYPGEVYWTFESVGRFEVSYNRRRDRYVLYDDCLQFEVELRPEILKDEDVNLPKWYADLLRHTYEDMWANITLSSDQDVDEMLDMLNDEPPRGATVQVAAG</sequence>
<evidence type="ECO:0000313" key="5">
    <source>
        <dbReference type="EMBL" id="KAF5338647.1"/>
    </source>
</evidence>
<dbReference type="SUPFAM" id="SSF57756">
    <property type="entry name" value="Retrovirus zinc finger-like domains"/>
    <property type="match status" value="1"/>
</dbReference>
<dbReference type="InterPro" id="IPR036875">
    <property type="entry name" value="Znf_CCHC_sf"/>
</dbReference>
<evidence type="ECO:0000313" key="6">
    <source>
        <dbReference type="Proteomes" id="UP000541558"/>
    </source>
</evidence>
<dbReference type="SMART" id="SM00343">
    <property type="entry name" value="ZnF_C2HC"/>
    <property type="match status" value="1"/>
</dbReference>
<feature type="region of interest" description="Disordered" evidence="3">
    <location>
        <begin position="160"/>
        <end position="349"/>
    </location>
</feature>
<feature type="region of interest" description="Disordered" evidence="3">
    <location>
        <begin position="622"/>
        <end position="646"/>
    </location>
</feature>
<name>A0A8H5CDR3_9AGAR</name>
<feature type="region of interest" description="Disordered" evidence="3">
    <location>
        <begin position="525"/>
        <end position="609"/>
    </location>
</feature>
<evidence type="ECO:0000256" key="3">
    <source>
        <dbReference type="SAM" id="MobiDB-lite"/>
    </source>
</evidence>
<keyword evidence="6" id="KW-1185">Reference proteome</keyword>
<dbReference type="EMBL" id="JAACJK010000012">
    <property type="protein sequence ID" value="KAF5338647.1"/>
    <property type="molecule type" value="Genomic_DNA"/>
</dbReference>
<dbReference type="Proteomes" id="UP000541558">
    <property type="component" value="Unassembled WGS sequence"/>
</dbReference>
<dbReference type="GO" id="GO:0003676">
    <property type="term" value="F:nucleic acid binding"/>
    <property type="evidence" value="ECO:0007669"/>
    <property type="project" value="InterPro"/>
</dbReference>
<dbReference type="OrthoDB" id="3205788at2759"/>
<keyword evidence="2" id="KW-0863">Zinc-finger</keyword>
<reference evidence="5 6" key="1">
    <citation type="journal article" date="2020" name="ISME J.">
        <title>Uncovering the hidden diversity of litter-decomposition mechanisms in mushroom-forming fungi.</title>
        <authorList>
            <person name="Floudas D."/>
            <person name="Bentzer J."/>
            <person name="Ahren D."/>
            <person name="Johansson T."/>
            <person name="Persson P."/>
            <person name="Tunlid A."/>
        </authorList>
    </citation>
    <scope>NUCLEOTIDE SEQUENCE [LARGE SCALE GENOMIC DNA]</scope>
    <source>
        <strain evidence="5 6">CBS 175.51</strain>
    </source>
</reference>
<protein>
    <recommendedName>
        <fullName evidence="4">CCHC-type domain-containing protein</fullName>
    </recommendedName>
</protein>
<evidence type="ECO:0000256" key="1">
    <source>
        <dbReference type="ARBA" id="ARBA00022664"/>
    </source>
</evidence>
<keyword evidence="1" id="KW-0507">mRNA processing</keyword>
<dbReference type="GO" id="GO:0006397">
    <property type="term" value="P:mRNA processing"/>
    <property type="evidence" value="ECO:0007669"/>
    <property type="project" value="UniProtKB-KW"/>
</dbReference>
<feature type="compositionally biased region" description="Basic and acidic residues" evidence="3">
    <location>
        <begin position="526"/>
        <end position="543"/>
    </location>
</feature>
<feature type="region of interest" description="Disordered" evidence="3">
    <location>
        <begin position="1"/>
        <end position="134"/>
    </location>
</feature>